<dbReference type="EMBL" id="CADCUT010000105">
    <property type="protein sequence ID" value="CAA9407239.1"/>
    <property type="molecule type" value="Genomic_DNA"/>
</dbReference>
<dbReference type="AlphaFoldDB" id="A0A6J4P896"/>
<proteinExistence type="predicted"/>
<organism evidence="1">
    <name type="scientific">uncultured Rubrobacteraceae bacterium</name>
    <dbReference type="NCBI Taxonomy" id="349277"/>
    <lineage>
        <taxon>Bacteria</taxon>
        <taxon>Bacillati</taxon>
        <taxon>Actinomycetota</taxon>
        <taxon>Rubrobacteria</taxon>
        <taxon>Rubrobacterales</taxon>
        <taxon>Rubrobacteraceae</taxon>
        <taxon>environmental samples</taxon>
    </lineage>
</organism>
<accession>A0A6J4P896</accession>
<name>A0A6J4P896_9ACTN</name>
<sequence length="78" mass="8900">MRNPWARRAAETFAVLTMGDAIVELVSPREHSLLWETGPAWSRGVARFFAENPNLMRLLGAAQLGFGLWLALRQYREE</sequence>
<evidence type="ECO:0000313" key="1">
    <source>
        <dbReference type="EMBL" id="CAA9407239.1"/>
    </source>
</evidence>
<reference evidence="1" key="1">
    <citation type="submission" date="2020-02" db="EMBL/GenBank/DDBJ databases">
        <authorList>
            <person name="Meier V. D."/>
        </authorList>
    </citation>
    <scope>NUCLEOTIDE SEQUENCE</scope>
    <source>
        <strain evidence="1">AVDCRST_MAG03</strain>
    </source>
</reference>
<protein>
    <submittedName>
        <fullName evidence="1">Uncharacterized protein</fullName>
    </submittedName>
</protein>
<gene>
    <name evidence="1" type="ORF">AVDCRST_MAG03-1605</name>
</gene>